<proteinExistence type="predicted"/>
<keyword evidence="1" id="KW-0812">Transmembrane</keyword>
<sequence>MITDNPKFVKLLIIVIFAIVVPVSIVGINMFEKNVTNPRIWEGWTCSEMEKFALEDRDDNLNDFQASKFHEDLSECLSK</sequence>
<reference evidence="2" key="1">
    <citation type="journal article" date="2014" name="Genome Biol. Evol.">
        <title>Pangenome evidence for extensive interdomain horizontal transfer affecting lineage core and shell genes in uncultured planktonic thaumarchaeota and euryarchaeota.</title>
        <authorList>
            <person name="Deschamps P."/>
            <person name="Zivanovic Y."/>
            <person name="Moreira D."/>
            <person name="Rodriguez-Valera F."/>
            <person name="Lopez-Garcia P."/>
        </authorList>
    </citation>
    <scope>NUCLEOTIDE SEQUENCE</scope>
</reference>
<organism evidence="2">
    <name type="scientific">uncultured marine thaumarchaeote KM3_54_G11</name>
    <dbReference type="NCBI Taxonomy" id="1456193"/>
    <lineage>
        <taxon>Archaea</taxon>
        <taxon>Nitrososphaerota</taxon>
        <taxon>environmental samples</taxon>
    </lineage>
</organism>
<accession>A0A075H827</accession>
<protein>
    <submittedName>
        <fullName evidence="2">Uncharacterized protein</fullName>
    </submittedName>
</protein>
<dbReference type="EMBL" id="KF900939">
    <property type="protein sequence ID" value="AIF12199.1"/>
    <property type="molecule type" value="Genomic_DNA"/>
</dbReference>
<keyword evidence="1" id="KW-1133">Transmembrane helix</keyword>
<feature type="transmembrane region" description="Helical" evidence="1">
    <location>
        <begin position="12"/>
        <end position="31"/>
    </location>
</feature>
<evidence type="ECO:0000313" key="2">
    <source>
        <dbReference type="EMBL" id="AIF12199.1"/>
    </source>
</evidence>
<evidence type="ECO:0000256" key="1">
    <source>
        <dbReference type="SAM" id="Phobius"/>
    </source>
</evidence>
<name>A0A075H827_9ARCH</name>
<keyword evidence="1" id="KW-0472">Membrane</keyword>
<dbReference type="AlphaFoldDB" id="A0A075H827"/>